<keyword evidence="8" id="KW-1185">Reference proteome</keyword>
<dbReference type="SUPFAM" id="SSF47616">
    <property type="entry name" value="GST C-terminal domain-like"/>
    <property type="match status" value="1"/>
</dbReference>
<dbReference type="EnsemblMetazoa" id="AALB015606-RC">
    <property type="protein sequence ID" value="AALB015606-PC"/>
    <property type="gene ID" value="AALB015606"/>
</dbReference>
<dbReference type="FunFam" id="1.20.1050.10:FF:000007">
    <property type="entry name" value="Glutathione S-transferase 1-1"/>
    <property type="match status" value="1"/>
</dbReference>
<comment type="similarity">
    <text evidence="1">Belongs to the GST superfamily. Theta family.</text>
</comment>
<keyword evidence="4" id="KW-0808">Transferase</keyword>
<dbReference type="GO" id="GO:0006749">
    <property type="term" value="P:glutathione metabolic process"/>
    <property type="evidence" value="ECO:0007669"/>
    <property type="project" value="TreeGrafter"/>
</dbReference>
<evidence type="ECO:0000256" key="3">
    <source>
        <dbReference type="ARBA" id="ARBA00012452"/>
    </source>
</evidence>
<dbReference type="PROSITE" id="PS50404">
    <property type="entry name" value="GST_NTER"/>
    <property type="match status" value="1"/>
</dbReference>
<evidence type="ECO:0000256" key="1">
    <source>
        <dbReference type="ARBA" id="ARBA00009899"/>
    </source>
</evidence>
<dbReference type="PANTHER" id="PTHR43969">
    <property type="entry name" value="GLUTATHIONE S TRANSFERASE D10, ISOFORM A-RELATED"/>
    <property type="match status" value="1"/>
</dbReference>
<name>A0A182G026_ANOAL</name>
<dbReference type="Proteomes" id="UP000069272">
    <property type="component" value="Chromosome 2R"/>
</dbReference>
<dbReference type="GO" id="GO:0004364">
    <property type="term" value="F:glutathione transferase activity"/>
    <property type="evidence" value="ECO:0007669"/>
    <property type="project" value="UniProtKB-EC"/>
</dbReference>
<dbReference type="PROSITE" id="PS50405">
    <property type="entry name" value="GST_CTER"/>
    <property type="match status" value="1"/>
</dbReference>
<dbReference type="FunFam" id="3.40.30.10:FF:000034">
    <property type="entry name" value="glutathione S-transferase 1"/>
    <property type="match status" value="1"/>
</dbReference>
<sequence>MDFYYLPGSAPCRAVQMTAAAVGVELNLKLTNLMAGEHMKPEFLKLNPQHCVPTLVDNGFALWESRAIMCYLVERYGAQHESLYPSNDPQRRAVINQRLYFDLGTLYQRFGDYYYPQIFEGAPAVEENYRKIGEALGFLELFLAGEGGAQYVAGGDCLTLADISIYATLTTFEVAGYDFGSYSNVAAWYKRMAESIPGAATNRTWAEAARPFFEKVKH</sequence>
<protein>
    <recommendedName>
        <fullName evidence="3">glutathione transferase</fullName>
        <ecNumber evidence="3">2.5.1.18</ecNumber>
    </recommendedName>
    <alternativeName>
        <fullName evidence="5">GST class-theta</fullName>
    </alternativeName>
</protein>
<evidence type="ECO:0000256" key="5">
    <source>
        <dbReference type="ARBA" id="ARBA00041523"/>
    </source>
</evidence>
<dbReference type="AlphaFoldDB" id="A0A182G026"/>
<dbReference type="SUPFAM" id="SSF52833">
    <property type="entry name" value="Thioredoxin-like"/>
    <property type="match status" value="1"/>
</dbReference>
<dbReference type="InterPro" id="IPR010987">
    <property type="entry name" value="Glutathione-S-Trfase_C-like"/>
</dbReference>
<dbReference type="VEuPathDB" id="VectorBase:AALB015606"/>
<dbReference type="Pfam" id="PF13410">
    <property type="entry name" value="GST_C_2"/>
    <property type="match status" value="1"/>
</dbReference>
<dbReference type="InterPro" id="IPR040079">
    <property type="entry name" value="Glutathione_S-Trfase"/>
</dbReference>
<accession>A0A182G026</accession>
<evidence type="ECO:0000256" key="2">
    <source>
        <dbReference type="ARBA" id="ARBA00011738"/>
    </source>
</evidence>
<dbReference type="InterPro" id="IPR036282">
    <property type="entry name" value="Glutathione-S-Trfase_C_sf"/>
</dbReference>
<dbReference type="InterPro" id="IPR036249">
    <property type="entry name" value="Thioredoxin-like_sf"/>
</dbReference>
<dbReference type="Gene3D" id="3.40.30.10">
    <property type="entry name" value="Glutaredoxin"/>
    <property type="match status" value="1"/>
</dbReference>
<reference evidence="7" key="2">
    <citation type="submission" date="2022-08" db="UniProtKB">
        <authorList>
            <consortium name="EnsemblMetazoa"/>
        </authorList>
    </citation>
    <scope>IDENTIFICATION</scope>
    <source>
        <strain evidence="7">STECLA/ALBI9_A</strain>
    </source>
</reference>
<comment type="subunit">
    <text evidence="2">Homodimer.</text>
</comment>
<evidence type="ECO:0000256" key="6">
    <source>
        <dbReference type="ARBA" id="ARBA00047960"/>
    </source>
</evidence>
<dbReference type="Pfam" id="PF02798">
    <property type="entry name" value="GST_N"/>
    <property type="match status" value="1"/>
</dbReference>
<proteinExistence type="inferred from homology"/>
<evidence type="ECO:0000313" key="8">
    <source>
        <dbReference type="Proteomes" id="UP000069272"/>
    </source>
</evidence>
<dbReference type="CDD" id="cd03045">
    <property type="entry name" value="GST_N_Delta_Epsilon"/>
    <property type="match status" value="1"/>
</dbReference>
<dbReference type="EC" id="2.5.1.18" evidence="3"/>
<dbReference type="SFLD" id="SFLDS00019">
    <property type="entry name" value="Glutathione_Transferase_(cytos"/>
    <property type="match status" value="1"/>
</dbReference>
<dbReference type="STRING" id="7167.A0A182G026"/>
<dbReference type="SFLD" id="SFLDG00358">
    <property type="entry name" value="Main_(cytGST)"/>
    <property type="match status" value="1"/>
</dbReference>
<organism evidence="7 8">
    <name type="scientific">Anopheles albimanus</name>
    <name type="common">New world malaria mosquito</name>
    <dbReference type="NCBI Taxonomy" id="7167"/>
    <lineage>
        <taxon>Eukaryota</taxon>
        <taxon>Metazoa</taxon>
        <taxon>Ecdysozoa</taxon>
        <taxon>Arthropoda</taxon>
        <taxon>Hexapoda</taxon>
        <taxon>Insecta</taxon>
        <taxon>Pterygota</taxon>
        <taxon>Neoptera</taxon>
        <taxon>Endopterygota</taxon>
        <taxon>Diptera</taxon>
        <taxon>Nematocera</taxon>
        <taxon>Culicoidea</taxon>
        <taxon>Culicidae</taxon>
        <taxon>Anophelinae</taxon>
        <taxon>Anopheles</taxon>
    </lineage>
</organism>
<reference evidence="7 8" key="1">
    <citation type="journal article" date="2017" name="G3 (Bethesda)">
        <title>The Physical Genome Mapping of Anopheles albimanus Corrected Scaffold Misassemblies and Identified Interarm Rearrangements in Genus Anopheles.</title>
        <authorList>
            <person name="Artemov G.N."/>
            <person name="Peery A.N."/>
            <person name="Jiang X."/>
            <person name="Tu Z."/>
            <person name="Stegniy V.N."/>
            <person name="Sharakhova M.V."/>
            <person name="Sharakhov I.V."/>
        </authorList>
    </citation>
    <scope>NUCLEOTIDE SEQUENCE [LARGE SCALE GENOMIC DNA]</scope>
    <source>
        <strain evidence="7 8">ALBI9_A</strain>
    </source>
</reference>
<dbReference type="VEuPathDB" id="VectorBase:AALB20_029687"/>
<dbReference type="Gene3D" id="1.20.1050.10">
    <property type="match status" value="1"/>
</dbReference>
<comment type="catalytic activity">
    <reaction evidence="6">
        <text>RX + glutathione = an S-substituted glutathione + a halide anion + H(+)</text>
        <dbReference type="Rhea" id="RHEA:16437"/>
        <dbReference type="ChEBI" id="CHEBI:15378"/>
        <dbReference type="ChEBI" id="CHEBI:16042"/>
        <dbReference type="ChEBI" id="CHEBI:17792"/>
        <dbReference type="ChEBI" id="CHEBI:57925"/>
        <dbReference type="ChEBI" id="CHEBI:90779"/>
        <dbReference type="EC" id="2.5.1.18"/>
    </reaction>
</comment>
<evidence type="ECO:0000256" key="4">
    <source>
        <dbReference type="ARBA" id="ARBA00022679"/>
    </source>
</evidence>
<dbReference type="InterPro" id="IPR004045">
    <property type="entry name" value="Glutathione_S-Trfase_N"/>
</dbReference>
<dbReference type="PANTHER" id="PTHR43969:SF9">
    <property type="entry name" value="GLUTATHIONE S TRANSFERASE D10, ISOFORM A-RELATED"/>
    <property type="match status" value="1"/>
</dbReference>
<dbReference type="SFLD" id="SFLDG01153">
    <property type="entry name" value="Main.4:_Theta-like"/>
    <property type="match status" value="1"/>
</dbReference>
<evidence type="ECO:0000313" key="7">
    <source>
        <dbReference type="EnsemblMetazoa" id="AALB015606-PC"/>
    </source>
</evidence>
<dbReference type="CDD" id="cd03177">
    <property type="entry name" value="GST_C_Delta_Epsilon"/>
    <property type="match status" value="1"/>
</dbReference>